<dbReference type="Proteomes" id="UP001168380">
    <property type="component" value="Unassembled WGS sequence"/>
</dbReference>
<keyword evidence="5 10" id="KW-0573">Peptidoglycan synthesis</keyword>
<gene>
    <name evidence="10 12" type="primary">murJ</name>
    <name evidence="12" type="ORF">QWI16_01290</name>
</gene>
<dbReference type="EMBL" id="JAULRT010000031">
    <property type="protein sequence ID" value="MDO3380786.1"/>
    <property type="molecule type" value="Genomic_DNA"/>
</dbReference>
<keyword evidence="4 10" id="KW-0133">Cell shape</keyword>
<keyword evidence="10 11" id="KW-0961">Cell wall biogenesis/degradation</keyword>
<comment type="pathway">
    <text evidence="10">Cell wall biogenesis; peptidoglycan biosynthesis.</text>
</comment>
<comment type="function">
    <text evidence="8 10 11">Involved in peptidoglycan biosynthesis. Transports lipid-linked peptidoglycan precursors from the inner to the outer leaflet of the cytoplasmic membrane.</text>
</comment>
<keyword evidence="10" id="KW-0997">Cell inner membrane</keyword>
<evidence type="ECO:0000256" key="9">
    <source>
        <dbReference type="ARBA" id="ARBA00061532"/>
    </source>
</evidence>
<dbReference type="Pfam" id="PF03023">
    <property type="entry name" value="MurJ"/>
    <property type="match status" value="1"/>
</dbReference>
<evidence type="ECO:0000256" key="10">
    <source>
        <dbReference type="HAMAP-Rule" id="MF_02078"/>
    </source>
</evidence>
<comment type="similarity">
    <text evidence="9 10 11">Belongs to the MurJ/MviN family.</text>
</comment>
<reference evidence="12" key="1">
    <citation type="submission" date="2023-07" db="EMBL/GenBank/DDBJ databases">
        <title>Gilvimarinus algae sp. nov., isolated from the surface of Kelp.</title>
        <authorList>
            <person name="Sun Y.Y."/>
            <person name="Gong Y."/>
            <person name="Du Z.J."/>
        </authorList>
    </citation>
    <scope>NUCLEOTIDE SEQUENCE</scope>
    <source>
        <strain evidence="12">SDUM040014</strain>
    </source>
</reference>
<sequence length="528" mass="56802">MSQTQTNKPPAKPGLLRSSSKVGAMTMSSRVLGLVRDVVFAHTIGAGAAADVFFVAFKIPNFMRRLFAEGAFAQAFVPVLSEYRHRGPHAAVQALVDRVAGALGLVLLLVTTLAIVGAPLVATVFAPGFRTDPDQFALATEMIRITFPYLLLISLTGFVGAILNCYDRFAVPAFTPVLLNVALITAALVAAPLFDPPVLGLAWGVLAAGVLQLLFQLPFLRPVQLMPVPKLDWRDPGVRRILALMVPALFGVSVSQINLMLDTVIASLLPDGSISWLYYSERLSELPLGVFAVAIATVILPNLSRQHAARDPENFSRTLDWALRLVCLIALPATVALVILAEPILVSLFQYGATSPADTAMAALSLKAYALGLLAFMLIKILAPGFFARQDMKTPVRIGVLAMVANMVLNVVFVVPLHLYYGIGHVGLALATSSSACLNAFLLYRGLRLRQAFLPQRGWGRFALQVLLANTAMALVLLTAVEFWPDWGHWEATGRLWRLACVCLAGLGVYLLAALAAGLRPASLRHSP</sequence>
<keyword evidence="13" id="KW-1185">Reference proteome</keyword>
<feature type="transmembrane region" description="Helical" evidence="10">
    <location>
        <begin position="241"/>
        <end position="266"/>
    </location>
</feature>
<dbReference type="CDD" id="cd13123">
    <property type="entry name" value="MATE_MurJ_like"/>
    <property type="match status" value="1"/>
</dbReference>
<accession>A0ABT8TDP3</accession>
<organism evidence="12 13">
    <name type="scientific">Gilvimarinus algae</name>
    <dbReference type="NCBI Taxonomy" id="3058037"/>
    <lineage>
        <taxon>Bacteria</taxon>
        <taxon>Pseudomonadati</taxon>
        <taxon>Pseudomonadota</taxon>
        <taxon>Gammaproteobacteria</taxon>
        <taxon>Cellvibrionales</taxon>
        <taxon>Cellvibrionaceae</taxon>
        <taxon>Gilvimarinus</taxon>
    </lineage>
</organism>
<keyword evidence="2 10" id="KW-1003">Cell membrane</keyword>
<dbReference type="PANTHER" id="PTHR47019:SF1">
    <property type="entry name" value="LIPID II FLIPPASE MURJ"/>
    <property type="match status" value="1"/>
</dbReference>
<feature type="transmembrane region" description="Helical" evidence="10">
    <location>
        <begin position="146"/>
        <end position="166"/>
    </location>
</feature>
<dbReference type="PRINTS" id="PR01806">
    <property type="entry name" value="VIRFACTRMVIN"/>
</dbReference>
<feature type="transmembrane region" description="Helical" evidence="10">
    <location>
        <begin position="459"/>
        <end position="484"/>
    </location>
</feature>
<name>A0ABT8TDP3_9GAMM</name>
<evidence type="ECO:0000256" key="6">
    <source>
        <dbReference type="ARBA" id="ARBA00022989"/>
    </source>
</evidence>
<proteinExistence type="inferred from homology"/>
<keyword evidence="10 11" id="KW-0813">Transport</keyword>
<evidence type="ECO:0000256" key="8">
    <source>
        <dbReference type="ARBA" id="ARBA00060041"/>
    </source>
</evidence>
<evidence type="ECO:0000256" key="4">
    <source>
        <dbReference type="ARBA" id="ARBA00022960"/>
    </source>
</evidence>
<feature type="transmembrane region" description="Helical" evidence="10">
    <location>
        <begin position="102"/>
        <end position="126"/>
    </location>
</feature>
<evidence type="ECO:0000256" key="1">
    <source>
        <dbReference type="ARBA" id="ARBA00004651"/>
    </source>
</evidence>
<keyword evidence="6 10" id="KW-1133">Transmembrane helix</keyword>
<evidence type="ECO:0000313" key="12">
    <source>
        <dbReference type="EMBL" id="MDO3380786.1"/>
    </source>
</evidence>
<dbReference type="NCBIfam" id="TIGR01695">
    <property type="entry name" value="murJ_mviN"/>
    <property type="match status" value="1"/>
</dbReference>
<feature type="transmembrane region" description="Helical" evidence="10">
    <location>
        <begin position="200"/>
        <end position="220"/>
    </location>
</feature>
<dbReference type="RefSeq" id="WP_302710907.1">
    <property type="nucleotide sequence ID" value="NZ_JAULRT010000031.1"/>
</dbReference>
<dbReference type="PANTHER" id="PTHR47019">
    <property type="entry name" value="LIPID II FLIPPASE MURJ"/>
    <property type="match status" value="1"/>
</dbReference>
<evidence type="ECO:0000256" key="2">
    <source>
        <dbReference type="ARBA" id="ARBA00022475"/>
    </source>
</evidence>
<keyword evidence="7 10" id="KW-0472">Membrane</keyword>
<evidence type="ECO:0000256" key="7">
    <source>
        <dbReference type="ARBA" id="ARBA00023136"/>
    </source>
</evidence>
<dbReference type="InterPro" id="IPR051050">
    <property type="entry name" value="Lipid_II_flippase_MurJ/MviN"/>
</dbReference>
<evidence type="ECO:0000256" key="5">
    <source>
        <dbReference type="ARBA" id="ARBA00022984"/>
    </source>
</evidence>
<comment type="caution">
    <text evidence="12">The sequence shown here is derived from an EMBL/GenBank/DDBJ whole genome shotgun (WGS) entry which is preliminary data.</text>
</comment>
<feature type="transmembrane region" description="Helical" evidence="10">
    <location>
        <begin position="427"/>
        <end position="447"/>
    </location>
</feature>
<feature type="transmembrane region" description="Helical" evidence="10">
    <location>
        <begin position="369"/>
        <end position="388"/>
    </location>
</feature>
<feature type="transmembrane region" description="Helical" evidence="10">
    <location>
        <begin position="286"/>
        <end position="304"/>
    </location>
</feature>
<dbReference type="HAMAP" id="MF_02078">
    <property type="entry name" value="MurJ_MviN"/>
    <property type="match status" value="1"/>
</dbReference>
<evidence type="ECO:0000313" key="13">
    <source>
        <dbReference type="Proteomes" id="UP001168380"/>
    </source>
</evidence>
<protein>
    <recommendedName>
        <fullName evidence="10">Probable lipid II flippase MurJ</fullName>
    </recommendedName>
</protein>
<feature type="transmembrane region" description="Helical" evidence="10">
    <location>
        <begin position="38"/>
        <end position="57"/>
    </location>
</feature>
<evidence type="ECO:0000256" key="11">
    <source>
        <dbReference type="PIRNR" id="PIRNR002869"/>
    </source>
</evidence>
<dbReference type="InterPro" id="IPR004268">
    <property type="entry name" value="MurJ"/>
</dbReference>
<keyword evidence="3 10" id="KW-0812">Transmembrane</keyword>
<evidence type="ECO:0000256" key="3">
    <source>
        <dbReference type="ARBA" id="ARBA00022692"/>
    </source>
</evidence>
<feature type="transmembrane region" description="Helical" evidence="10">
    <location>
        <begin position="173"/>
        <end position="194"/>
    </location>
</feature>
<dbReference type="PIRSF" id="PIRSF002869">
    <property type="entry name" value="MviN"/>
    <property type="match status" value="1"/>
</dbReference>
<feature type="transmembrane region" description="Helical" evidence="10">
    <location>
        <begin position="496"/>
        <end position="519"/>
    </location>
</feature>
<feature type="transmembrane region" description="Helical" evidence="10">
    <location>
        <begin position="325"/>
        <end position="349"/>
    </location>
</feature>
<feature type="transmembrane region" description="Helical" evidence="10">
    <location>
        <begin position="400"/>
        <end position="421"/>
    </location>
</feature>
<comment type="subcellular location">
    <subcellularLocation>
        <location evidence="10">Cell inner membrane</location>
        <topology evidence="10">Multi-pass membrane protein</topology>
    </subcellularLocation>
    <subcellularLocation>
        <location evidence="1">Cell membrane</location>
        <topology evidence="1">Multi-pass membrane protein</topology>
    </subcellularLocation>
</comment>